<dbReference type="InterPro" id="IPR001633">
    <property type="entry name" value="EAL_dom"/>
</dbReference>
<dbReference type="SUPFAM" id="SSF141868">
    <property type="entry name" value="EAL domain-like"/>
    <property type="match status" value="1"/>
</dbReference>
<feature type="transmembrane region" description="Helical" evidence="2">
    <location>
        <begin position="129"/>
        <end position="146"/>
    </location>
</feature>
<feature type="transmembrane region" description="Helical" evidence="2">
    <location>
        <begin position="152"/>
        <end position="170"/>
    </location>
</feature>
<comment type="caution">
    <text evidence="5">The sequence shown here is derived from an EMBL/GenBank/DDBJ whole genome shotgun (WGS) entry which is preliminary data.</text>
</comment>
<dbReference type="InterPro" id="IPR000160">
    <property type="entry name" value="GGDEF_dom"/>
</dbReference>
<dbReference type="Gene3D" id="3.30.70.270">
    <property type="match status" value="1"/>
</dbReference>
<dbReference type="InterPro" id="IPR043128">
    <property type="entry name" value="Rev_trsase/Diguanyl_cyclase"/>
</dbReference>
<evidence type="ECO:0000256" key="2">
    <source>
        <dbReference type="SAM" id="Phobius"/>
    </source>
</evidence>
<feature type="coiled-coil region" evidence="1">
    <location>
        <begin position="214"/>
        <end position="241"/>
    </location>
</feature>
<evidence type="ECO:0000256" key="1">
    <source>
        <dbReference type="SAM" id="Coils"/>
    </source>
</evidence>
<dbReference type="InterPro" id="IPR052155">
    <property type="entry name" value="Biofilm_reg_signaling"/>
</dbReference>
<dbReference type="SUPFAM" id="SSF55073">
    <property type="entry name" value="Nucleotide cyclase"/>
    <property type="match status" value="1"/>
</dbReference>
<evidence type="ECO:0000313" key="5">
    <source>
        <dbReference type="EMBL" id="KTD74983.1"/>
    </source>
</evidence>
<keyword evidence="2" id="KW-0812">Transmembrane</keyword>
<dbReference type="PANTHER" id="PTHR44757">
    <property type="entry name" value="DIGUANYLATE CYCLASE DGCP"/>
    <property type="match status" value="1"/>
</dbReference>
<dbReference type="Gene3D" id="3.20.20.450">
    <property type="entry name" value="EAL domain"/>
    <property type="match status" value="1"/>
</dbReference>
<dbReference type="Pfam" id="PF00990">
    <property type="entry name" value="GGDEF"/>
    <property type="match status" value="1"/>
</dbReference>
<dbReference type="SMART" id="SM00267">
    <property type="entry name" value="GGDEF"/>
    <property type="match status" value="1"/>
</dbReference>
<feature type="domain" description="GGDEF" evidence="4">
    <location>
        <begin position="395"/>
        <end position="526"/>
    </location>
</feature>
<dbReference type="InterPro" id="IPR029787">
    <property type="entry name" value="Nucleotide_cyclase"/>
</dbReference>
<protein>
    <submittedName>
        <fullName evidence="5">Inner membrane protein</fullName>
    </submittedName>
</protein>
<dbReference type="CDD" id="cd01949">
    <property type="entry name" value="GGDEF"/>
    <property type="match status" value="1"/>
</dbReference>
<feature type="transmembrane region" description="Helical" evidence="2">
    <location>
        <begin position="21"/>
        <end position="41"/>
    </location>
</feature>
<dbReference type="EMBL" id="LNZB01000060">
    <property type="protein sequence ID" value="KTD74983.1"/>
    <property type="molecule type" value="Genomic_DNA"/>
</dbReference>
<dbReference type="PROSITE" id="PS50887">
    <property type="entry name" value="GGDEF"/>
    <property type="match status" value="1"/>
</dbReference>
<evidence type="ECO:0000313" key="6">
    <source>
        <dbReference type="Proteomes" id="UP000054729"/>
    </source>
</evidence>
<dbReference type="RefSeq" id="WP_058481625.1">
    <property type="nucleotide sequence ID" value="NZ_CAAAIQ010000022.1"/>
</dbReference>
<feature type="transmembrane region" description="Helical" evidence="2">
    <location>
        <begin position="47"/>
        <end position="67"/>
    </location>
</feature>
<dbReference type="PATRIC" id="fig|66969.6.peg.3298"/>
<sequence>MNSYTAFFRSSFNNSPLLNRGLDLLPLSVASEFFAVLLTWLIFEDSLVDWCFLSLILVFIRIILLFVKNSIANKRALFILSNLCSMIIWFALSIFVYFHPEINCILIGLVIVGVTAGATTFLVYLHFFYVVYGFFTLAFFGLSILLKGELFFYEGIGLITLFLFLSNMAIQYHNLLKKYYDSLETNSQLIETESQQVQEIGRLNASIKKNINQRSIIENKIMQSIEEIRKLNQNMVNKEIELKGDLSFLLEKLDSGVLYIEKYSQKYHVNNLFSNQWDLEIGAFEKMTDLVDHLKQQITGSNYFSLNFPFPIHGRSLAPFKIQKNKGGIFEVRVLSYQDQASSTYVWIFKDITETEIQEEMNELGMADSLTQLPNRRTVYTRIQEFIHSHENKDRLFALVFMDINNFKLINDSLGHKVGNDVLIEFAKRLKKAIRPIDVVGRLGGDEFICILSNLQYKSDVDPLINKIIKKVQSPIKIDGQRHLITTSMGISFFPCDSINIDKLISYADIAMYKAKEKKGTVFYERYIPEYSQKISHKQYLSEELRSAIINDNFYLVFQPIYNIEQQDWVKVEVLLRWRDQVGPDVFIPLANEIGLMNEIGLWVLEQSCQKRLELLDHCDKPIRFSINISAEQLKTAEDIDRLLETIRQTKCPPELLEFEFTEDLLFDLDKAQFFIQQLKELGVTTALDDFGIGYSSFSYLQNLHFDSVKIDKQFLRSIFSDPREMNLICSIINICHSLNTEITVEGVETKEHYTFCEKQGCHNVQGYYIAKPCDFNSIVDKLCKN</sequence>
<reference evidence="5 6" key="1">
    <citation type="submission" date="2015-11" db="EMBL/GenBank/DDBJ databases">
        <title>Genomic analysis of 38 Legionella species identifies large and diverse effector repertoires.</title>
        <authorList>
            <person name="Burstein D."/>
            <person name="Amaro F."/>
            <person name="Zusman T."/>
            <person name="Lifshitz Z."/>
            <person name="Cohen O."/>
            <person name="Gilbert J.A."/>
            <person name="Pupko T."/>
            <person name="Shuman H.A."/>
            <person name="Segal G."/>
        </authorList>
    </citation>
    <scope>NUCLEOTIDE SEQUENCE [LARGE SCALE GENOMIC DNA]</scope>
    <source>
        <strain evidence="5 6">ATCC 51914</strain>
    </source>
</reference>
<dbReference type="NCBIfam" id="TIGR00254">
    <property type="entry name" value="GGDEF"/>
    <property type="match status" value="1"/>
</dbReference>
<gene>
    <name evidence="5" type="ORF">Lwal_3024</name>
</gene>
<dbReference type="Proteomes" id="UP000054729">
    <property type="component" value="Unassembled WGS sequence"/>
</dbReference>
<dbReference type="CDD" id="cd01948">
    <property type="entry name" value="EAL"/>
    <property type="match status" value="1"/>
</dbReference>
<dbReference type="PANTHER" id="PTHR44757:SF2">
    <property type="entry name" value="BIOFILM ARCHITECTURE MAINTENANCE PROTEIN MBAA"/>
    <property type="match status" value="1"/>
</dbReference>
<name>A0A0W1A0U0_9GAMM</name>
<feature type="transmembrane region" description="Helical" evidence="2">
    <location>
        <begin position="79"/>
        <end position="99"/>
    </location>
</feature>
<accession>A0A0W1A0U0</accession>
<proteinExistence type="predicted"/>
<feature type="transmembrane region" description="Helical" evidence="2">
    <location>
        <begin position="105"/>
        <end position="124"/>
    </location>
</feature>
<keyword evidence="6" id="KW-1185">Reference proteome</keyword>
<keyword evidence="2" id="KW-0472">Membrane</keyword>
<keyword evidence="1" id="KW-0175">Coiled coil</keyword>
<organism evidence="5 6">
    <name type="scientific">Legionella waltersii</name>
    <dbReference type="NCBI Taxonomy" id="66969"/>
    <lineage>
        <taxon>Bacteria</taxon>
        <taxon>Pseudomonadati</taxon>
        <taxon>Pseudomonadota</taxon>
        <taxon>Gammaproteobacteria</taxon>
        <taxon>Legionellales</taxon>
        <taxon>Legionellaceae</taxon>
        <taxon>Legionella</taxon>
    </lineage>
</organism>
<dbReference type="STRING" id="66969.Lwal_3024"/>
<evidence type="ECO:0000259" key="3">
    <source>
        <dbReference type="PROSITE" id="PS50883"/>
    </source>
</evidence>
<dbReference type="SMART" id="SM00052">
    <property type="entry name" value="EAL"/>
    <property type="match status" value="1"/>
</dbReference>
<dbReference type="AlphaFoldDB" id="A0A0W1A0U0"/>
<evidence type="ECO:0000259" key="4">
    <source>
        <dbReference type="PROSITE" id="PS50887"/>
    </source>
</evidence>
<feature type="domain" description="EAL" evidence="3">
    <location>
        <begin position="538"/>
        <end position="786"/>
    </location>
</feature>
<dbReference type="PROSITE" id="PS50883">
    <property type="entry name" value="EAL"/>
    <property type="match status" value="1"/>
</dbReference>
<dbReference type="OrthoDB" id="9804951at2"/>
<keyword evidence="2" id="KW-1133">Transmembrane helix</keyword>
<dbReference type="InterPro" id="IPR035919">
    <property type="entry name" value="EAL_sf"/>
</dbReference>
<dbReference type="Pfam" id="PF00563">
    <property type="entry name" value="EAL"/>
    <property type="match status" value="1"/>
</dbReference>